<evidence type="ECO:0000256" key="1">
    <source>
        <dbReference type="ARBA" id="ARBA00035112"/>
    </source>
</evidence>
<gene>
    <name evidence="3" type="ORF">EKO04_010851</name>
</gene>
<evidence type="ECO:0000313" key="3">
    <source>
        <dbReference type="EMBL" id="KAF9691357.1"/>
    </source>
</evidence>
<keyword evidence="2" id="KW-1133">Transmembrane helix</keyword>
<feature type="transmembrane region" description="Helical" evidence="2">
    <location>
        <begin position="49"/>
        <end position="73"/>
    </location>
</feature>
<evidence type="ECO:0000313" key="4">
    <source>
        <dbReference type="Proteomes" id="UP000651452"/>
    </source>
</evidence>
<dbReference type="EMBL" id="RZGK01000021">
    <property type="protein sequence ID" value="KAF9691357.1"/>
    <property type="molecule type" value="Genomic_DNA"/>
</dbReference>
<dbReference type="InterPro" id="IPR021765">
    <property type="entry name" value="UstYa-like"/>
</dbReference>
<dbReference type="Proteomes" id="UP000651452">
    <property type="component" value="Unassembled WGS sequence"/>
</dbReference>
<evidence type="ECO:0008006" key="5">
    <source>
        <dbReference type="Google" id="ProtNLM"/>
    </source>
</evidence>
<dbReference type="PANTHER" id="PTHR33365:SF14">
    <property type="entry name" value="TAT PATHWAY SIGNAL SEQUENCE"/>
    <property type="match status" value="1"/>
</dbReference>
<proteinExistence type="inferred from homology"/>
<sequence>MRYFSRSTYSLLVPTTSRNGTVGSDEEETKQFLDTGGDSGRHALHSPRWLVLLTIFNVAILFISCVLFGWIFYNHRSVHNADHRRISAYSPVMDRFDLLPTPKKINGSFYNPKSEVSVARRQPNPSADAIWDEWELTRVYPVSHSELNKMGVDPSTVAKLEDSTWGLGDDTYAAIFDVYHHVHCLNSLRHVAYGEYYNKSQARAHTVKQREIHINHCIDILLQGIQCNANLDLIPLHWVETQEYPFPDMSINKKCVNFDGLTEWRKKHTIDMDKYVEVMKMPEGEKPGIKQLPAADQYYEYWGYDNPNHKPVNEGGHALPMDVDSNL</sequence>
<dbReference type="OrthoDB" id="3687641at2759"/>
<keyword evidence="2" id="KW-0472">Membrane</keyword>
<accession>A0A8H7MFK6</accession>
<dbReference type="PANTHER" id="PTHR33365">
    <property type="entry name" value="YALI0B05434P"/>
    <property type="match status" value="1"/>
</dbReference>
<comment type="similarity">
    <text evidence="1">Belongs to the ustYa family.</text>
</comment>
<comment type="caution">
    <text evidence="3">The sequence shown here is derived from an EMBL/GenBank/DDBJ whole genome shotgun (WGS) entry which is preliminary data.</text>
</comment>
<dbReference type="Pfam" id="PF11807">
    <property type="entry name" value="UstYa"/>
    <property type="match status" value="1"/>
</dbReference>
<reference evidence="3" key="2">
    <citation type="submission" date="2020-09" db="EMBL/GenBank/DDBJ databases">
        <title>Reference genome assembly for Australian Ascochyta lentis isolate Al4.</title>
        <authorList>
            <person name="Lee R.C."/>
            <person name="Farfan-Caceres L.M."/>
            <person name="Debler J.W."/>
            <person name="Williams A.H."/>
            <person name="Henares B.M."/>
        </authorList>
    </citation>
    <scope>NUCLEOTIDE SEQUENCE</scope>
    <source>
        <strain evidence="3">Al4</strain>
    </source>
</reference>
<dbReference type="GO" id="GO:0043386">
    <property type="term" value="P:mycotoxin biosynthetic process"/>
    <property type="evidence" value="ECO:0007669"/>
    <property type="project" value="InterPro"/>
</dbReference>
<name>A0A8H7MFK6_9PLEO</name>
<keyword evidence="2" id="KW-0812">Transmembrane</keyword>
<keyword evidence="4" id="KW-1185">Reference proteome</keyword>
<protein>
    <recommendedName>
        <fullName evidence="5">Tat pathway signal sequence</fullName>
    </recommendedName>
</protein>
<dbReference type="AlphaFoldDB" id="A0A8H7MFK6"/>
<reference evidence="3" key="1">
    <citation type="submission" date="2018-12" db="EMBL/GenBank/DDBJ databases">
        <authorList>
            <person name="Syme R.A."/>
            <person name="Farfan-Caceres L."/>
            <person name="Lichtenzveig J."/>
        </authorList>
    </citation>
    <scope>NUCLEOTIDE SEQUENCE</scope>
    <source>
        <strain evidence="3">Al4</strain>
    </source>
</reference>
<evidence type="ECO:0000256" key="2">
    <source>
        <dbReference type="SAM" id="Phobius"/>
    </source>
</evidence>
<organism evidence="3 4">
    <name type="scientific">Ascochyta lentis</name>
    <dbReference type="NCBI Taxonomy" id="205686"/>
    <lineage>
        <taxon>Eukaryota</taxon>
        <taxon>Fungi</taxon>
        <taxon>Dikarya</taxon>
        <taxon>Ascomycota</taxon>
        <taxon>Pezizomycotina</taxon>
        <taxon>Dothideomycetes</taxon>
        <taxon>Pleosporomycetidae</taxon>
        <taxon>Pleosporales</taxon>
        <taxon>Pleosporineae</taxon>
        <taxon>Didymellaceae</taxon>
        <taxon>Ascochyta</taxon>
    </lineage>
</organism>